<organism evidence="1 2">
    <name type="scientific">Racocetra persica</name>
    <dbReference type="NCBI Taxonomy" id="160502"/>
    <lineage>
        <taxon>Eukaryota</taxon>
        <taxon>Fungi</taxon>
        <taxon>Fungi incertae sedis</taxon>
        <taxon>Mucoromycota</taxon>
        <taxon>Glomeromycotina</taxon>
        <taxon>Glomeromycetes</taxon>
        <taxon>Diversisporales</taxon>
        <taxon>Gigasporaceae</taxon>
        <taxon>Racocetra</taxon>
    </lineage>
</organism>
<dbReference type="EMBL" id="CAJVQC010033536">
    <property type="protein sequence ID" value="CAG8754188.1"/>
    <property type="molecule type" value="Genomic_DNA"/>
</dbReference>
<protein>
    <submittedName>
        <fullName evidence="1">31246_t:CDS:1</fullName>
    </submittedName>
</protein>
<proteinExistence type="predicted"/>
<feature type="non-terminal residue" evidence="1">
    <location>
        <position position="1"/>
    </location>
</feature>
<name>A0ACA9QJK8_9GLOM</name>
<sequence length="49" mass="5516">ALKSLNKSSDSTNDLLKEIDDNTFFIQCLGISQEPKTQNYIMVMEFASS</sequence>
<feature type="non-terminal residue" evidence="1">
    <location>
        <position position="49"/>
    </location>
</feature>
<accession>A0ACA9QJK8</accession>
<dbReference type="Proteomes" id="UP000789920">
    <property type="component" value="Unassembled WGS sequence"/>
</dbReference>
<evidence type="ECO:0000313" key="1">
    <source>
        <dbReference type="EMBL" id="CAG8754188.1"/>
    </source>
</evidence>
<comment type="caution">
    <text evidence="1">The sequence shown here is derived from an EMBL/GenBank/DDBJ whole genome shotgun (WGS) entry which is preliminary data.</text>
</comment>
<gene>
    <name evidence="1" type="ORF">RPERSI_LOCUS14503</name>
</gene>
<evidence type="ECO:0000313" key="2">
    <source>
        <dbReference type="Proteomes" id="UP000789920"/>
    </source>
</evidence>
<reference evidence="1" key="1">
    <citation type="submission" date="2021-06" db="EMBL/GenBank/DDBJ databases">
        <authorList>
            <person name="Kallberg Y."/>
            <person name="Tangrot J."/>
            <person name="Rosling A."/>
        </authorList>
    </citation>
    <scope>NUCLEOTIDE SEQUENCE</scope>
    <source>
        <strain evidence="1">MA461A</strain>
    </source>
</reference>
<keyword evidence="2" id="KW-1185">Reference proteome</keyword>